<feature type="domain" description="PLAT" evidence="6">
    <location>
        <begin position="391"/>
        <end position="505"/>
    </location>
</feature>
<dbReference type="InterPro" id="IPR020835">
    <property type="entry name" value="Catalase_sf"/>
</dbReference>
<proteinExistence type="predicted"/>
<keyword evidence="2" id="KW-0223">Dioxygenase</keyword>
<dbReference type="Gene3D" id="1.20.245.10">
    <property type="entry name" value="Lipoxygenase-1, Domain 5"/>
    <property type="match status" value="2"/>
</dbReference>
<accession>A0A6P4XY30</accession>
<reference evidence="9" key="1">
    <citation type="submission" date="2025-08" db="UniProtKB">
        <authorList>
            <consortium name="RefSeq"/>
        </authorList>
    </citation>
    <scope>IDENTIFICATION</scope>
    <source>
        <tissue evidence="9">Gonad</tissue>
    </source>
</reference>
<dbReference type="Proteomes" id="UP000515135">
    <property type="component" value="Unplaced"/>
</dbReference>
<keyword evidence="1" id="KW-0479">Metal-binding</keyword>
<dbReference type="KEGG" id="bbel:109464474"/>
<dbReference type="PRINTS" id="PR00087">
    <property type="entry name" value="LIPOXYGENASE"/>
</dbReference>
<feature type="domain" description="Lipoxygenase" evidence="7">
    <location>
        <begin position="502"/>
        <end position="1139"/>
    </location>
</feature>
<evidence type="ECO:0000256" key="1">
    <source>
        <dbReference type="ARBA" id="ARBA00022723"/>
    </source>
</evidence>
<dbReference type="Gene3D" id="2.40.180.10">
    <property type="entry name" value="Catalase core domain"/>
    <property type="match status" value="1"/>
</dbReference>
<comment type="caution">
    <text evidence="5">Lacks conserved residue(s) required for the propagation of feature annotation.</text>
</comment>
<evidence type="ECO:0000256" key="2">
    <source>
        <dbReference type="ARBA" id="ARBA00022964"/>
    </source>
</evidence>
<keyword evidence="4" id="KW-0443">Lipid metabolism</keyword>
<dbReference type="OrthoDB" id="407298at2759"/>
<evidence type="ECO:0000313" key="8">
    <source>
        <dbReference type="Proteomes" id="UP000515135"/>
    </source>
</evidence>
<name>A0A6P4XY30_BRABE</name>
<dbReference type="Gene3D" id="3.10.450.60">
    <property type="match status" value="1"/>
</dbReference>
<dbReference type="InterPro" id="IPR013819">
    <property type="entry name" value="LipOase_C"/>
</dbReference>
<evidence type="ECO:0000256" key="4">
    <source>
        <dbReference type="ARBA" id="ARBA00023098"/>
    </source>
</evidence>
<dbReference type="Pfam" id="PF00305">
    <property type="entry name" value="Lipoxygenase"/>
    <property type="match status" value="1"/>
</dbReference>
<dbReference type="GO" id="GO:0016702">
    <property type="term" value="F:oxidoreductase activity, acting on single donors with incorporation of molecular oxygen, incorporation of two atoms of oxygen"/>
    <property type="evidence" value="ECO:0007669"/>
    <property type="project" value="InterPro"/>
</dbReference>
<dbReference type="GO" id="GO:0046872">
    <property type="term" value="F:metal ion binding"/>
    <property type="evidence" value="ECO:0007669"/>
    <property type="project" value="UniProtKB-KW"/>
</dbReference>
<evidence type="ECO:0000313" key="9">
    <source>
        <dbReference type="RefSeq" id="XP_019617028.1"/>
    </source>
</evidence>
<dbReference type="InterPro" id="IPR036226">
    <property type="entry name" value="LipOase_C_sf"/>
</dbReference>
<dbReference type="PANTHER" id="PTHR11771">
    <property type="entry name" value="LIPOXYGENASE"/>
    <property type="match status" value="1"/>
</dbReference>
<dbReference type="SMART" id="SM00308">
    <property type="entry name" value="LH2"/>
    <property type="match status" value="1"/>
</dbReference>
<dbReference type="InterPro" id="IPR001024">
    <property type="entry name" value="PLAT/LH2_dom"/>
</dbReference>
<gene>
    <name evidence="9" type="primary">LOC109464474</name>
</gene>
<dbReference type="GO" id="GO:0034440">
    <property type="term" value="P:lipid oxidation"/>
    <property type="evidence" value="ECO:0007669"/>
    <property type="project" value="InterPro"/>
</dbReference>
<keyword evidence="3" id="KW-0560">Oxidoreductase</keyword>
<sequence>MTTQWACERRGQQWTNASWKILTDQLGQAAFREKKQQQSKTTDLLQAPKATSTSKLIMSARIEKFKMAARAAALKGQRLFDNTGVGGAGYAVVISNPTVPQNDFFKPGRVFQVRLRHTNTGTDDDADVDMRGAELKFEDTDGPSQFDLIMHTGSMCTYWDIPSFEDFVAAVRSSRQGGDALKDWCYKFPMNYYSLVDNARRAPTSYSNMNYYSRLATKFKAKDGAVRYVKFRLVPDEQQTESGLLPPEDQEKAWEKGRYPDDTRPKDYLRQEYVNRLRWTPIRYRLQIQIHEWKDGDTFNLLNPYRLWSPMLHTWADLALVTITTLLSDATTQRTTFNIGNLPPSMEFDEPFSIYDYNSIAKMYSAIQSVYKPTLSKSPTLQNGPADYDFVKYNVEVTVRHVVGSNKGILISLTGPWTRTEPIQIGQGIGNSIAPGRKQTLEVEAYDVGEVVLVSIEKVKDDDSCDYFIENVHVHDLQRGLKFEFPAYRWLGKRLTLRRGAVSLNDGAKGDLEALHRQMELWQGHDGYKWSHDQPAFPGGLDLTRIPHDVRRDSERLPEFRIQKGAGSIFASKIAKGLGDYEQLMESAVKEVPEFIQNWKSDEEFGRQFLNGVHPLAIRRFDTVPPKFPMTAGRLKEILAKDRGWSLRQEIAAGHMYYVDCSLMKGLSPNLAGEEVFYHAAPIALFHANSKGHFVPVAIQLYQGPGPDNPIWTPDDGEYEWMLAKLFLRNSDAQIHLNVSLYLHSHLLMEAFAVALFRKLPSPHPVHKLLAPHLRRVLGGKVRLRDLVTEDGSVLDEICSLSASGRRHLIATGFQEFHLRNLHFPAMMADRGIDDPYKLPGYFYRDDGFRLWKAIEKFVEEILRLYYKNNTFITSDKELQSWIRDVRKNGFMRETLGEKGVPKVLYTVKELVDVVTIVIFTCSVQNRALTAGMRDMATCVPNMPLALRQYGFARQADKENEKEKNKKEGEKDQLIDEDGFVIATPGEPEILKKIRGTYLDEEKDFKELTKATFEDIMAALPDKVVARKQIDFALEMSKLPDDEAFIGEYRDCHFTEDKAQAAVLKFQESLRQISNTMKLRNERSGEYEGQEFTVNMFYEEDDDATQVEVTQVMREKTEKPEEQPYTYLLPEQIPFSVTP</sequence>
<protein>
    <submittedName>
        <fullName evidence="9">Allene oxide synthase-lipoxygenase protein-like</fullName>
    </submittedName>
</protein>
<dbReference type="SUPFAM" id="SSF49723">
    <property type="entry name" value="Lipase/lipooxygenase domain (PLAT/LH2 domain)"/>
    <property type="match status" value="1"/>
</dbReference>
<evidence type="ECO:0000256" key="5">
    <source>
        <dbReference type="PROSITE-ProRule" id="PRU00152"/>
    </source>
</evidence>
<keyword evidence="8" id="KW-1185">Reference proteome</keyword>
<dbReference type="InterPro" id="IPR000907">
    <property type="entry name" value="LipOase"/>
</dbReference>
<evidence type="ECO:0000259" key="7">
    <source>
        <dbReference type="PROSITE" id="PS51393"/>
    </source>
</evidence>
<dbReference type="GeneID" id="109464474"/>
<dbReference type="SUPFAM" id="SSF56634">
    <property type="entry name" value="Heme-dependent catalase-like"/>
    <property type="match status" value="1"/>
</dbReference>
<evidence type="ECO:0000259" key="6">
    <source>
        <dbReference type="PROSITE" id="PS50095"/>
    </source>
</evidence>
<dbReference type="PROSITE" id="PS51393">
    <property type="entry name" value="LIPOXYGENASE_3"/>
    <property type="match status" value="1"/>
</dbReference>
<evidence type="ECO:0000256" key="3">
    <source>
        <dbReference type="ARBA" id="ARBA00023002"/>
    </source>
</evidence>
<dbReference type="SUPFAM" id="SSF48484">
    <property type="entry name" value="Lipoxigenase"/>
    <property type="match status" value="2"/>
</dbReference>
<dbReference type="GO" id="GO:0020037">
    <property type="term" value="F:heme binding"/>
    <property type="evidence" value="ECO:0007669"/>
    <property type="project" value="InterPro"/>
</dbReference>
<dbReference type="PROSITE" id="PS50095">
    <property type="entry name" value="PLAT"/>
    <property type="match status" value="1"/>
</dbReference>
<dbReference type="AlphaFoldDB" id="A0A6P4XY30"/>
<dbReference type="InterPro" id="IPR036392">
    <property type="entry name" value="PLAT/LH2_dom_sf"/>
</dbReference>
<organism evidence="8 9">
    <name type="scientific">Branchiostoma belcheri</name>
    <name type="common">Amphioxus</name>
    <dbReference type="NCBI Taxonomy" id="7741"/>
    <lineage>
        <taxon>Eukaryota</taxon>
        <taxon>Metazoa</taxon>
        <taxon>Chordata</taxon>
        <taxon>Cephalochordata</taxon>
        <taxon>Leptocardii</taxon>
        <taxon>Amphioxiformes</taxon>
        <taxon>Branchiostomatidae</taxon>
        <taxon>Branchiostoma</taxon>
    </lineage>
</organism>
<dbReference type="RefSeq" id="XP_019617028.1">
    <property type="nucleotide sequence ID" value="XM_019761469.1"/>
</dbReference>